<feature type="compositionally biased region" description="Polar residues" evidence="1">
    <location>
        <begin position="202"/>
        <end position="221"/>
    </location>
</feature>
<reference evidence="2 3" key="1">
    <citation type="journal article" date="2006" name="Science">
        <title>Phytophthora genome sequences uncover evolutionary origins and mechanisms of pathogenesis.</title>
        <authorList>
            <person name="Tyler B.M."/>
            <person name="Tripathy S."/>
            <person name="Zhang X."/>
            <person name="Dehal P."/>
            <person name="Jiang R.H."/>
            <person name="Aerts A."/>
            <person name="Arredondo F.D."/>
            <person name="Baxter L."/>
            <person name="Bensasson D."/>
            <person name="Beynon J.L."/>
            <person name="Chapman J."/>
            <person name="Damasceno C.M."/>
            <person name="Dorrance A.E."/>
            <person name="Dou D."/>
            <person name="Dickerman A.W."/>
            <person name="Dubchak I.L."/>
            <person name="Garbelotto M."/>
            <person name="Gijzen M."/>
            <person name="Gordon S.G."/>
            <person name="Govers F."/>
            <person name="Grunwald N.J."/>
            <person name="Huang W."/>
            <person name="Ivors K.L."/>
            <person name="Jones R.W."/>
            <person name="Kamoun S."/>
            <person name="Krampis K."/>
            <person name="Lamour K.H."/>
            <person name="Lee M.K."/>
            <person name="McDonald W.H."/>
            <person name="Medina M."/>
            <person name="Meijer H.J."/>
            <person name="Nordberg E.K."/>
            <person name="Maclean D.J."/>
            <person name="Ospina-Giraldo M.D."/>
            <person name="Morris P.F."/>
            <person name="Phuntumart V."/>
            <person name="Putnam N.H."/>
            <person name="Rash S."/>
            <person name="Rose J.K."/>
            <person name="Sakihama Y."/>
            <person name="Salamov A.A."/>
            <person name="Savidor A."/>
            <person name="Scheuring C.F."/>
            <person name="Smith B.M."/>
            <person name="Sobral B.W."/>
            <person name="Terry A."/>
            <person name="Torto-Alalibo T.A."/>
            <person name="Win J."/>
            <person name="Xu Z."/>
            <person name="Zhang H."/>
            <person name="Grigoriev I.V."/>
            <person name="Rokhsar D.S."/>
            <person name="Boore J.L."/>
        </authorList>
    </citation>
    <scope>NUCLEOTIDE SEQUENCE [LARGE SCALE GENOMIC DNA]</scope>
    <source>
        <strain evidence="2 3">P6497</strain>
    </source>
</reference>
<gene>
    <name evidence="2" type="ORF">PHYSODRAFT_325503</name>
</gene>
<feature type="compositionally biased region" description="Basic residues" evidence="1">
    <location>
        <begin position="711"/>
        <end position="724"/>
    </location>
</feature>
<dbReference type="InParanoid" id="G4YV81"/>
<dbReference type="OMA" id="MYASEYE"/>
<feature type="compositionally biased region" description="Polar residues" evidence="1">
    <location>
        <begin position="623"/>
        <end position="641"/>
    </location>
</feature>
<protein>
    <submittedName>
        <fullName evidence="2">Uncharacterized protein</fullName>
    </submittedName>
</protein>
<feature type="compositionally biased region" description="Basic residues" evidence="1">
    <location>
        <begin position="378"/>
        <end position="411"/>
    </location>
</feature>
<feature type="compositionally biased region" description="Basic and acidic residues" evidence="1">
    <location>
        <begin position="569"/>
        <end position="580"/>
    </location>
</feature>
<name>G4YV81_PHYSP</name>
<feature type="region of interest" description="Disordered" evidence="1">
    <location>
        <begin position="330"/>
        <end position="422"/>
    </location>
</feature>
<dbReference type="RefSeq" id="XP_009519668.1">
    <property type="nucleotide sequence ID" value="XM_009521373.1"/>
</dbReference>
<evidence type="ECO:0000256" key="1">
    <source>
        <dbReference type="SAM" id="MobiDB-lite"/>
    </source>
</evidence>
<evidence type="ECO:0000313" key="3">
    <source>
        <dbReference type="Proteomes" id="UP000002640"/>
    </source>
</evidence>
<dbReference type="EMBL" id="JH159152">
    <property type="protein sequence ID" value="EGZ24380.1"/>
    <property type="molecule type" value="Genomic_DNA"/>
</dbReference>
<proteinExistence type="predicted"/>
<dbReference type="Proteomes" id="UP000002640">
    <property type="component" value="Unassembled WGS sequence"/>
</dbReference>
<feature type="compositionally biased region" description="Low complexity" evidence="1">
    <location>
        <begin position="412"/>
        <end position="422"/>
    </location>
</feature>
<feature type="region of interest" description="Disordered" evidence="1">
    <location>
        <begin position="945"/>
        <end position="1003"/>
    </location>
</feature>
<feature type="compositionally biased region" description="Basic residues" evidence="1">
    <location>
        <begin position="349"/>
        <end position="359"/>
    </location>
</feature>
<feature type="compositionally biased region" description="Low complexity" evidence="1">
    <location>
        <begin position="731"/>
        <end position="759"/>
    </location>
</feature>
<feature type="region of interest" description="Disordered" evidence="1">
    <location>
        <begin position="171"/>
        <end position="291"/>
    </location>
</feature>
<feature type="compositionally biased region" description="Low complexity" evidence="1">
    <location>
        <begin position="256"/>
        <end position="281"/>
    </location>
</feature>
<feature type="compositionally biased region" description="Low complexity" evidence="1">
    <location>
        <begin position="363"/>
        <end position="377"/>
    </location>
</feature>
<dbReference type="AlphaFoldDB" id="G4YV81"/>
<feature type="compositionally biased region" description="Low complexity" evidence="1">
    <location>
        <begin position="698"/>
        <end position="708"/>
    </location>
</feature>
<feature type="compositionally biased region" description="Basic and acidic residues" evidence="1">
    <location>
        <begin position="685"/>
        <end position="697"/>
    </location>
</feature>
<organism evidence="2 3">
    <name type="scientific">Phytophthora sojae (strain P6497)</name>
    <name type="common">Soybean stem and root rot agent</name>
    <name type="synonym">Phytophthora megasperma f. sp. glycines</name>
    <dbReference type="NCBI Taxonomy" id="1094619"/>
    <lineage>
        <taxon>Eukaryota</taxon>
        <taxon>Sar</taxon>
        <taxon>Stramenopiles</taxon>
        <taxon>Oomycota</taxon>
        <taxon>Peronosporomycetes</taxon>
        <taxon>Peronosporales</taxon>
        <taxon>Peronosporaceae</taxon>
        <taxon>Phytophthora</taxon>
    </lineage>
</organism>
<accession>G4YV81</accession>
<feature type="region of interest" description="Disordered" evidence="1">
    <location>
        <begin position="567"/>
        <end position="766"/>
    </location>
</feature>
<dbReference type="GeneID" id="20645265"/>
<feature type="compositionally biased region" description="Basic and acidic residues" evidence="1">
    <location>
        <begin position="988"/>
        <end position="1003"/>
    </location>
</feature>
<keyword evidence="3" id="KW-1185">Reference proteome</keyword>
<feature type="compositionally biased region" description="Polar residues" evidence="1">
    <location>
        <begin position="595"/>
        <end position="611"/>
    </location>
</feature>
<sequence length="1003" mass="110869">MLTTSRYLSARALLEDQDGGWIAELRLDRRDLSTAQDLMAVQVPVQMLTPRKCMAILQALLFEAGFRFDNLVPVWFRTRAAKVAPAKLRVVIQDVLRLLALELVEWRSFAVGATFKIIPVLKTQASETPESEQASIQDYHAEDQDGDLLMTEYDLGLLGGEYVLRLKRTGLRPARSPGGSSDGEPEPKRQQHHPARPPRASLPSTSNPSELPSPRTSSRSDVVQVEKTAPIQEYATSDPVPSLVGTSRSPEASLYGTTSGSNPSRNSSASSSSIGLGFSAGADMPPPTYGPMTMWIQAGRPGFAVGGGAVGYYVTQRVVSKRAVEVDQDDVEMAESVQTSKSRTDRSRTKSSSRHRRHRYESESGSESSSESETSSARSRRHRRSSKRFSKSKRRSSSRRSSRSGRSRHSHGSTTSSRSYMSISSGVAKVAVTTMNEVKRLQAALDRMALAQQATLEAQIQREADAQRKLEETEHRIQESERPMAAALAGVPRPDSVQPDLDAAVQAARDEAALADRQRRQTDALNYVQQQQAEVEARMEAERAAWAAETQRILDAQQDAFQRRYQTLESERDNEREAAKNMRRFQASQIRDLRATSTQVQTGRTTFNPDSATPVKSEEPNPESATTRSGVSTGQITSNGAQPGPKNIAEAQLRATIPEVDLARLTSSTKPRIQVPKAEPTPKATKAEVPKATKAEVPKGTGPAKSGSKPPPRRPPPKPSRKKTRKDEDPSSSSSGSSDSSDSDSSSSDSDSSLDGGDLVDASTRKIKAGETSLTIHPYVNSSALEKFDEKASLGDRRSWWERFTNLASQGGWSNRTRISELKMKMSSPFRNWRGQLPKQVQNDWKTLASEFRKKYLKARTSDSERYYTMKQKGGESALEYFYRLNDAAGKASINYRSSRKDVSHHVKRFIKGLKDSDLKQALKSQRFKRIPDLEFALEQDEEVTLGGGYDTPPSRTRDFRADNAGQGRFKPRRTGRAFVGLDGSDSDDTRRSPENCRRCAVT</sequence>
<evidence type="ECO:0000313" key="2">
    <source>
        <dbReference type="EMBL" id="EGZ24380.1"/>
    </source>
</evidence>
<dbReference type="KEGG" id="psoj:PHYSODRAFT_325503"/>